<protein>
    <submittedName>
        <fullName evidence="1">Uncharacterized protein</fullName>
    </submittedName>
</protein>
<dbReference type="EMBL" id="BGZK01001083">
    <property type="protein sequence ID" value="GBP70708.1"/>
    <property type="molecule type" value="Genomic_DNA"/>
</dbReference>
<dbReference type="AlphaFoldDB" id="A0A4C1Y485"/>
<comment type="caution">
    <text evidence="1">The sequence shown here is derived from an EMBL/GenBank/DDBJ whole genome shotgun (WGS) entry which is preliminary data.</text>
</comment>
<name>A0A4C1Y485_EUMVA</name>
<organism evidence="1 2">
    <name type="scientific">Eumeta variegata</name>
    <name type="common">Bagworm moth</name>
    <name type="synonym">Eumeta japonica</name>
    <dbReference type="NCBI Taxonomy" id="151549"/>
    <lineage>
        <taxon>Eukaryota</taxon>
        <taxon>Metazoa</taxon>
        <taxon>Ecdysozoa</taxon>
        <taxon>Arthropoda</taxon>
        <taxon>Hexapoda</taxon>
        <taxon>Insecta</taxon>
        <taxon>Pterygota</taxon>
        <taxon>Neoptera</taxon>
        <taxon>Endopterygota</taxon>
        <taxon>Lepidoptera</taxon>
        <taxon>Glossata</taxon>
        <taxon>Ditrysia</taxon>
        <taxon>Tineoidea</taxon>
        <taxon>Psychidae</taxon>
        <taxon>Oiketicinae</taxon>
        <taxon>Eumeta</taxon>
    </lineage>
</organism>
<evidence type="ECO:0000313" key="1">
    <source>
        <dbReference type="EMBL" id="GBP70708.1"/>
    </source>
</evidence>
<sequence length="105" mass="11810">MRRSPSSTRVAKIMQYLCYIRYDISTQGKPRATASVPSCYCNLEQLCLMSSKCKRAPPHTQVMVISNRSWCASESTLRYTLMVTTVFNGPQSGLGPENLRSLNLK</sequence>
<evidence type="ECO:0000313" key="2">
    <source>
        <dbReference type="Proteomes" id="UP000299102"/>
    </source>
</evidence>
<keyword evidence="2" id="KW-1185">Reference proteome</keyword>
<dbReference type="Proteomes" id="UP000299102">
    <property type="component" value="Unassembled WGS sequence"/>
</dbReference>
<proteinExistence type="predicted"/>
<accession>A0A4C1Y485</accession>
<gene>
    <name evidence="1" type="ORF">EVAR_56210_1</name>
</gene>
<reference evidence="1 2" key="1">
    <citation type="journal article" date="2019" name="Commun. Biol.">
        <title>The bagworm genome reveals a unique fibroin gene that provides high tensile strength.</title>
        <authorList>
            <person name="Kono N."/>
            <person name="Nakamura H."/>
            <person name="Ohtoshi R."/>
            <person name="Tomita M."/>
            <person name="Numata K."/>
            <person name="Arakawa K."/>
        </authorList>
    </citation>
    <scope>NUCLEOTIDE SEQUENCE [LARGE SCALE GENOMIC DNA]</scope>
</reference>